<dbReference type="OrthoDB" id="2993351at2759"/>
<evidence type="ECO:0000256" key="2">
    <source>
        <dbReference type="ARBA" id="ARBA00022723"/>
    </source>
</evidence>
<feature type="domain" description="CENP-V/GFA" evidence="4">
    <location>
        <begin position="13"/>
        <end position="137"/>
    </location>
</feature>
<dbReference type="PANTHER" id="PTHR28620:SF1">
    <property type="entry name" value="CENP-V_GFA DOMAIN-CONTAINING PROTEIN"/>
    <property type="match status" value="1"/>
</dbReference>
<accession>A0A2T3ZHR8</accession>
<name>A0A2T3ZHR8_TRIA4</name>
<gene>
    <name evidence="5" type="ORF">M441DRAFT_77437</name>
</gene>
<dbReference type="InterPro" id="IPR052355">
    <property type="entry name" value="CENP-V-like"/>
</dbReference>
<dbReference type="Proteomes" id="UP000240493">
    <property type="component" value="Unassembled WGS sequence"/>
</dbReference>
<organism evidence="5 6">
    <name type="scientific">Trichoderma asperellum (strain ATCC 204424 / CBS 433.97 / NBRC 101777)</name>
    <dbReference type="NCBI Taxonomy" id="1042311"/>
    <lineage>
        <taxon>Eukaryota</taxon>
        <taxon>Fungi</taxon>
        <taxon>Dikarya</taxon>
        <taxon>Ascomycota</taxon>
        <taxon>Pezizomycotina</taxon>
        <taxon>Sordariomycetes</taxon>
        <taxon>Hypocreomycetidae</taxon>
        <taxon>Hypocreales</taxon>
        <taxon>Hypocreaceae</taxon>
        <taxon>Trichoderma</taxon>
    </lineage>
</organism>
<dbReference type="InterPro" id="IPR011057">
    <property type="entry name" value="Mss4-like_sf"/>
</dbReference>
<dbReference type="Gene3D" id="2.170.150.70">
    <property type="match status" value="2"/>
</dbReference>
<keyword evidence="2" id="KW-0479">Metal-binding</keyword>
<proteinExistence type="inferred from homology"/>
<dbReference type="InterPro" id="IPR006913">
    <property type="entry name" value="CENP-V/GFA"/>
</dbReference>
<reference evidence="5 6" key="1">
    <citation type="submission" date="2016-07" db="EMBL/GenBank/DDBJ databases">
        <title>Multiple horizontal gene transfer events from other fungi enriched the ability of initially mycotrophic Trichoderma (Ascomycota) to feed on dead plant biomass.</title>
        <authorList>
            <consortium name="DOE Joint Genome Institute"/>
            <person name="Aerts A."/>
            <person name="Atanasova L."/>
            <person name="Chenthamara K."/>
            <person name="Zhang J."/>
            <person name="Grujic M."/>
            <person name="Henrissat B."/>
            <person name="Kuo A."/>
            <person name="Salamov A."/>
            <person name="Lipzen A."/>
            <person name="Labutti K."/>
            <person name="Barry K."/>
            <person name="Miao Y."/>
            <person name="Rahimi M.J."/>
            <person name="Shen Q."/>
            <person name="Grigoriev I.V."/>
            <person name="Kubicek C.P."/>
            <person name="Druzhinina I.S."/>
        </authorList>
    </citation>
    <scope>NUCLEOTIDE SEQUENCE [LARGE SCALE GENOMIC DNA]</scope>
    <source>
        <strain evidence="5 6">CBS 433.97</strain>
    </source>
</reference>
<keyword evidence="3" id="KW-0862">Zinc</keyword>
<protein>
    <recommendedName>
        <fullName evidence="4">CENP-V/GFA domain-containing protein</fullName>
    </recommendedName>
</protein>
<dbReference type="GO" id="GO:0016846">
    <property type="term" value="F:carbon-sulfur lyase activity"/>
    <property type="evidence" value="ECO:0007669"/>
    <property type="project" value="InterPro"/>
</dbReference>
<evidence type="ECO:0000259" key="4">
    <source>
        <dbReference type="PROSITE" id="PS51891"/>
    </source>
</evidence>
<dbReference type="SUPFAM" id="SSF51316">
    <property type="entry name" value="Mss4-like"/>
    <property type="match status" value="2"/>
</dbReference>
<dbReference type="AlphaFoldDB" id="A0A2T3ZHR8"/>
<dbReference type="PANTHER" id="PTHR28620">
    <property type="entry name" value="CENTROMERE PROTEIN V"/>
    <property type="match status" value="1"/>
</dbReference>
<keyword evidence="6" id="KW-1185">Reference proteome</keyword>
<dbReference type="EMBL" id="KZ679258">
    <property type="protein sequence ID" value="PTB44342.1"/>
    <property type="molecule type" value="Genomic_DNA"/>
</dbReference>
<sequence>MTEAQDRPNRRTYQGSCHCGAFAYEIDLPELKTVINCDCSFCSRKGNLYVLTSEEDNFRVIEGSEERLTSYTFGPRNKIHKFCPKCATSMLSRMPTGPPQLKLLLNARAIQDIDIDHIGRRNIFNSKLDPQYLPPAHKGGMPSSIEGGQIYTGSCHCGAVTVALSCKPLESCEERIAECSCGICQRNACVWISPTPENVVLSGSEDAVGRYVLADGLTSKIFCHTCGVNMSSIRNELSEKEILELTEQDLQDYRRGRAHTPINARTLHGVDVGRLKMIVIEGTAATPCRLHL</sequence>
<dbReference type="Pfam" id="PF04828">
    <property type="entry name" value="GFA"/>
    <property type="match status" value="2"/>
</dbReference>
<evidence type="ECO:0000256" key="3">
    <source>
        <dbReference type="ARBA" id="ARBA00022833"/>
    </source>
</evidence>
<dbReference type="GO" id="GO:0046872">
    <property type="term" value="F:metal ion binding"/>
    <property type="evidence" value="ECO:0007669"/>
    <property type="project" value="UniProtKB-KW"/>
</dbReference>
<evidence type="ECO:0000313" key="5">
    <source>
        <dbReference type="EMBL" id="PTB44342.1"/>
    </source>
</evidence>
<dbReference type="PROSITE" id="PS51891">
    <property type="entry name" value="CENP_V_GFA"/>
    <property type="match status" value="2"/>
</dbReference>
<evidence type="ECO:0000313" key="6">
    <source>
        <dbReference type="Proteomes" id="UP000240493"/>
    </source>
</evidence>
<comment type="similarity">
    <text evidence="1">Belongs to the Gfa family.</text>
</comment>
<feature type="domain" description="CENP-V/GFA" evidence="4">
    <location>
        <begin position="151"/>
        <end position="289"/>
    </location>
</feature>
<evidence type="ECO:0000256" key="1">
    <source>
        <dbReference type="ARBA" id="ARBA00005495"/>
    </source>
</evidence>